<sequence>LNSSTSSPNSFSNCLPSFCICSLGSDRSVRSSGCTE</sequence>
<proteinExistence type="predicted"/>
<organism evidence="1 2">
    <name type="scientific">Cystoisospora suis</name>
    <dbReference type="NCBI Taxonomy" id="483139"/>
    <lineage>
        <taxon>Eukaryota</taxon>
        <taxon>Sar</taxon>
        <taxon>Alveolata</taxon>
        <taxon>Apicomplexa</taxon>
        <taxon>Conoidasida</taxon>
        <taxon>Coccidia</taxon>
        <taxon>Eucoccidiorida</taxon>
        <taxon>Eimeriorina</taxon>
        <taxon>Sarcocystidae</taxon>
        <taxon>Cystoisospora</taxon>
    </lineage>
</organism>
<gene>
    <name evidence="1" type="ORF">CSUI_010093</name>
</gene>
<feature type="non-terminal residue" evidence="1">
    <location>
        <position position="1"/>
    </location>
</feature>
<dbReference type="AlphaFoldDB" id="A0A2C6KI75"/>
<name>A0A2C6KI75_9APIC</name>
<dbReference type="RefSeq" id="XP_067917825.1">
    <property type="nucleotide sequence ID" value="XM_068070198.1"/>
</dbReference>
<protein>
    <submittedName>
        <fullName evidence="1">Uncharacterized protein</fullName>
    </submittedName>
</protein>
<dbReference type="GeneID" id="94433409"/>
<keyword evidence="2" id="KW-1185">Reference proteome</keyword>
<evidence type="ECO:0000313" key="2">
    <source>
        <dbReference type="Proteomes" id="UP000221165"/>
    </source>
</evidence>
<reference evidence="1 2" key="1">
    <citation type="journal article" date="2017" name="Int. J. Parasitol.">
        <title>The genome of the protozoan parasite Cystoisospora suis and a reverse vaccinology approach to identify vaccine candidates.</title>
        <authorList>
            <person name="Palmieri N."/>
            <person name="Shrestha A."/>
            <person name="Ruttkowski B."/>
            <person name="Beck T."/>
            <person name="Vogl C."/>
            <person name="Tomley F."/>
            <person name="Blake D.P."/>
            <person name="Joachim A."/>
        </authorList>
    </citation>
    <scope>NUCLEOTIDE SEQUENCE [LARGE SCALE GENOMIC DNA]</scope>
    <source>
        <strain evidence="1 2">Wien I</strain>
    </source>
</reference>
<dbReference type="Proteomes" id="UP000221165">
    <property type="component" value="Unassembled WGS sequence"/>
</dbReference>
<evidence type="ECO:0000313" key="1">
    <source>
        <dbReference type="EMBL" id="PHJ16093.1"/>
    </source>
</evidence>
<dbReference type="EMBL" id="MIGC01006649">
    <property type="protein sequence ID" value="PHJ16093.1"/>
    <property type="molecule type" value="Genomic_DNA"/>
</dbReference>
<comment type="caution">
    <text evidence="1">The sequence shown here is derived from an EMBL/GenBank/DDBJ whole genome shotgun (WGS) entry which is preliminary data.</text>
</comment>
<accession>A0A2C6KI75</accession>
<dbReference type="VEuPathDB" id="ToxoDB:CSUI_010093"/>